<protein>
    <submittedName>
        <fullName evidence="3">Uncharacterized protein</fullName>
    </submittedName>
</protein>
<dbReference type="EMBL" id="JAVHJO010000001">
    <property type="protein sequence ID" value="KAK6543464.1"/>
    <property type="molecule type" value="Genomic_DNA"/>
</dbReference>
<evidence type="ECO:0000256" key="2">
    <source>
        <dbReference type="SAM" id="Phobius"/>
    </source>
</evidence>
<dbReference type="Proteomes" id="UP001365542">
    <property type="component" value="Unassembled WGS sequence"/>
</dbReference>
<proteinExistence type="predicted"/>
<reference evidence="3 4" key="1">
    <citation type="submission" date="2019-10" db="EMBL/GenBank/DDBJ databases">
        <authorList>
            <person name="Palmer J.M."/>
        </authorList>
    </citation>
    <scope>NUCLEOTIDE SEQUENCE [LARGE SCALE GENOMIC DNA]</scope>
    <source>
        <strain evidence="3 4">TWF694</strain>
    </source>
</reference>
<feature type="region of interest" description="Disordered" evidence="1">
    <location>
        <begin position="1"/>
        <end position="58"/>
    </location>
</feature>
<accession>A0AAV9XQI0</accession>
<dbReference type="AlphaFoldDB" id="A0AAV9XQI0"/>
<evidence type="ECO:0000256" key="1">
    <source>
        <dbReference type="SAM" id="MobiDB-lite"/>
    </source>
</evidence>
<evidence type="ECO:0000313" key="3">
    <source>
        <dbReference type="EMBL" id="KAK6543464.1"/>
    </source>
</evidence>
<feature type="transmembrane region" description="Helical" evidence="2">
    <location>
        <begin position="66"/>
        <end position="88"/>
    </location>
</feature>
<comment type="caution">
    <text evidence="3">The sequence shown here is derived from an EMBL/GenBank/DDBJ whole genome shotgun (WGS) entry which is preliminary data.</text>
</comment>
<keyword evidence="2" id="KW-0472">Membrane</keyword>
<keyword evidence="2" id="KW-1133">Transmembrane helix</keyword>
<keyword evidence="2" id="KW-0812">Transmembrane</keyword>
<organism evidence="3 4">
    <name type="scientific">Orbilia ellipsospora</name>
    <dbReference type="NCBI Taxonomy" id="2528407"/>
    <lineage>
        <taxon>Eukaryota</taxon>
        <taxon>Fungi</taxon>
        <taxon>Dikarya</taxon>
        <taxon>Ascomycota</taxon>
        <taxon>Pezizomycotina</taxon>
        <taxon>Orbiliomycetes</taxon>
        <taxon>Orbiliales</taxon>
        <taxon>Orbiliaceae</taxon>
        <taxon>Orbilia</taxon>
    </lineage>
</organism>
<evidence type="ECO:0000313" key="4">
    <source>
        <dbReference type="Proteomes" id="UP001365542"/>
    </source>
</evidence>
<feature type="compositionally biased region" description="Acidic residues" evidence="1">
    <location>
        <begin position="27"/>
        <end position="46"/>
    </location>
</feature>
<name>A0AAV9XQI0_9PEZI</name>
<sequence length="108" mass="11652">MDDKIPDDGETQADPLVADERGHGDDDVNDGEGGDGDSDDEYDFEGDYSRVSPSPKVSESYEYKSIISLVCCMVILLAIIVHSVIQVLHGGIGSRNMASHPDTSPMNH</sequence>
<keyword evidence="4" id="KW-1185">Reference proteome</keyword>
<gene>
    <name evidence="3" type="ORF">TWF694_000210</name>
</gene>